<sequence>MKSIVVATFSLILCAAIVTVSGQDNEALVNYCAQPQNREVCEQLLASLILEEQESLPQMDKRKPSFVRFGKRTVAMMEKRKPSFVRFGRK</sequence>
<dbReference type="EMBL" id="JAVFWL010000004">
    <property type="protein sequence ID" value="KAK6751199.1"/>
    <property type="molecule type" value="Genomic_DNA"/>
</dbReference>
<evidence type="ECO:0000256" key="1">
    <source>
        <dbReference type="SAM" id="SignalP"/>
    </source>
</evidence>
<comment type="caution">
    <text evidence="2">The sequence shown here is derived from an EMBL/GenBank/DDBJ whole genome shotgun (WGS) entry which is preliminary data.</text>
</comment>
<feature type="chain" id="PRO_5046498120" evidence="1">
    <location>
        <begin position="23"/>
        <end position="90"/>
    </location>
</feature>
<evidence type="ECO:0000313" key="3">
    <source>
        <dbReference type="Proteomes" id="UP001303046"/>
    </source>
</evidence>
<name>A0ABR1DL65_NECAM</name>
<protein>
    <submittedName>
        <fullName evidence="2">Uncharacterized protein</fullName>
    </submittedName>
</protein>
<evidence type="ECO:0000313" key="2">
    <source>
        <dbReference type="EMBL" id="KAK6751199.1"/>
    </source>
</evidence>
<keyword evidence="1" id="KW-0732">Signal</keyword>
<organism evidence="2 3">
    <name type="scientific">Necator americanus</name>
    <name type="common">Human hookworm</name>
    <dbReference type="NCBI Taxonomy" id="51031"/>
    <lineage>
        <taxon>Eukaryota</taxon>
        <taxon>Metazoa</taxon>
        <taxon>Ecdysozoa</taxon>
        <taxon>Nematoda</taxon>
        <taxon>Chromadorea</taxon>
        <taxon>Rhabditida</taxon>
        <taxon>Rhabditina</taxon>
        <taxon>Rhabditomorpha</taxon>
        <taxon>Strongyloidea</taxon>
        <taxon>Ancylostomatidae</taxon>
        <taxon>Bunostominae</taxon>
        <taxon>Necator</taxon>
    </lineage>
</organism>
<dbReference type="Proteomes" id="UP001303046">
    <property type="component" value="Unassembled WGS sequence"/>
</dbReference>
<accession>A0ABR1DL65</accession>
<proteinExistence type="predicted"/>
<gene>
    <name evidence="2" type="primary">Necator_chrIV.g16194</name>
    <name evidence="2" type="ORF">RB195_002898</name>
</gene>
<reference evidence="2 3" key="1">
    <citation type="submission" date="2023-08" db="EMBL/GenBank/DDBJ databases">
        <title>A Necator americanus chromosomal reference genome.</title>
        <authorList>
            <person name="Ilik V."/>
            <person name="Petrzelkova K.J."/>
            <person name="Pardy F."/>
            <person name="Fuh T."/>
            <person name="Niatou-Singa F.S."/>
            <person name="Gouil Q."/>
            <person name="Baker L."/>
            <person name="Ritchie M.E."/>
            <person name="Jex A.R."/>
            <person name="Gazzola D."/>
            <person name="Li H."/>
            <person name="Toshio Fujiwara R."/>
            <person name="Zhan B."/>
            <person name="Aroian R.V."/>
            <person name="Pafco B."/>
            <person name="Schwarz E.M."/>
        </authorList>
    </citation>
    <scope>NUCLEOTIDE SEQUENCE [LARGE SCALE GENOMIC DNA]</scope>
    <source>
        <strain evidence="2 3">Aroian</strain>
        <tissue evidence="2">Whole animal</tissue>
    </source>
</reference>
<keyword evidence="3" id="KW-1185">Reference proteome</keyword>
<feature type="signal peptide" evidence="1">
    <location>
        <begin position="1"/>
        <end position="22"/>
    </location>
</feature>